<feature type="compositionally biased region" description="Polar residues" evidence="1">
    <location>
        <begin position="280"/>
        <end position="296"/>
    </location>
</feature>
<gene>
    <name evidence="2" type="ORF">F994_02795</name>
</gene>
<dbReference type="HOGENOM" id="CLU_074326_0_0_6"/>
<dbReference type="AlphaFoldDB" id="N8Q647"/>
<evidence type="ECO:0008006" key="4">
    <source>
        <dbReference type="Google" id="ProtNLM"/>
    </source>
</evidence>
<dbReference type="PATRIC" id="fig|1217715.3.peg.2733"/>
<dbReference type="eggNOG" id="COG3935">
    <property type="taxonomic scope" value="Bacteria"/>
</dbReference>
<name>N8Q647_9GAMM</name>
<sequence length="310" mass="35517">MSLFSTGHDVVDQVGSVHLEGNIIPVNWFNIFKLDSGKPDVNGIILLAEIVYWHRPAVVRDEDSGQIVSIKKKFKADLLQRSYQSFSDQYGFSKQQVREALDRLELFGVIKRHFRTIDANNQKYNNVLFIELITPILFKVTTLSLSKWGGSPSEKVDPPHFKEETNTETTTEITTKKKKGGSEQPKAENPNDYPESFEKFWKAYPVCKRKTKKSESFKTFKKYESDFNLDLLLTILEKLKNSKDWIKDDGDYIPAPQAWLNQRQWENDYWVSQINQNHGGQLAAPTQQSPTQSLINLPSKPKGFLGGSNV</sequence>
<evidence type="ECO:0000313" key="2">
    <source>
        <dbReference type="EMBL" id="ENU18668.1"/>
    </source>
</evidence>
<comment type="caution">
    <text evidence="2">The sequence shown here is derived from an EMBL/GenBank/DDBJ whole genome shotgun (WGS) entry which is preliminary data.</text>
</comment>
<protein>
    <recommendedName>
        <fullName evidence="4">Bacteriophage lambda Replication protein O N-terminal domain-containing protein</fullName>
    </recommendedName>
</protein>
<evidence type="ECO:0000313" key="3">
    <source>
        <dbReference type="Proteomes" id="UP000013086"/>
    </source>
</evidence>
<feature type="region of interest" description="Disordered" evidence="1">
    <location>
        <begin position="280"/>
        <end position="310"/>
    </location>
</feature>
<evidence type="ECO:0000256" key="1">
    <source>
        <dbReference type="SAM" id="MobiDB-lite"/>
    </source>
</evidence>
<reference evidence="2 3" key="1">
    <citation type="submission" date="2013-02" db="EMBL/GenBank/DDBJ databases">
        <title>The Genome Sequence of Acinetobacter sp. ANC 3994.</title>
        <authorList>
            <consortium name="The Broad Institute Genome Sequencing Platform"/>
            <consortium name="The Broad Institute Genome Sequencing Center for Infectious Disease"/>
            <person name="Cerqueira G."/>
            <person name="Feldgarden M."/>
            <person name="Courvalin P."/>
            <person name="Perichon B."/>
            <person name="Grillot-Courvalin C."/>
            <person name="Clermont D."/>
            <person name="Rocha E."/>
            <person name="Yoon E.-J."/>
            <person name="Nemec A."/>
            <person name="Walker B."/>
            <person name="Young S.K."/>
            <person name="Zeng Q."/>
            <person name="Gargeya S."/>
            <person name="Fitzgerald M."/>
            <person name="Haas B."/>
            <person name="Abouelleil A."/>
            <person name="Alvarado L."/>
            <person name="Arachchi H.M."/>
            <person name="Berlin A.M."/>
            <person name="Chapman S.B."/>
            <person name="Dewar J."/>
            <person name="Goldberg J."/>
            <person name="Griggs A."/>
            <person name="Gujja S."/>
            <person name="Hansen M."/>
            <person name="Howarth C."/>
            <person name="Imamovic A."/>
            <person name="Larimer J."/>
            <person name="McCowan C."/>
            <person name="Murphy C."/>
            <person name="Neiman D."/>
            <person name="Pearson M."/>
            <person name="Priest M."/>
            <person name="Roberts A."/>
            <person name="Saif S."/>
            <person name="Shea T."/>
            <person name="Sisk P."/>
            <person name="Sykes S."/>
            <person name="Wortman J."/>
            <person name="Nusbaum C."/>
            <person name="Birren B."/>
        </authorList>
    </citation>
    <scope>NUCLEOTIDE SEQUENCE [LARGE SCALE GENOMIC DNA]</scope>
    <source>
        <strain evidence="2 3">ANC 3994</strain>
    </source>
</reference>
<dbReference type="Proteomes" id="UP000013086">
    <property type="component" value="Unassembled WGS sequence"/>
</dbReference>
<feature type="compositionally biased region" description="Basic and acidic residues" evidence="1">
    <location>
        <begin position="154"/>
        <end position="165"/>
    </location>
</feature>
<dbReference type="EMBL" id="APOH01000021">
    <property type="protein sequence ID" value="ENU18668.1"/>
    <property type="molecule type" value="Genomic_DNA"/>
</dbReference>
<organism evidence="2 3">
    <name type="scientific">Acinetobacter bohemicus ANC 3994</name>
    <dbReference type="NCBI Taxonomy" id="1217715"/>
    <lineage>
        <taxon>Bacteria</taxon>
        <taxon>Pseudomonadati</taxon>
        <taxon>Pseudomonadota</taxon>
        <taxon>Gammaproteobacteria</taxon>
        <taxon>Moraxellales</taxon>
        <taxon>Moraxellaceae</taxon>
        <taxon>Acinetobacter</taxon>
    </lineage>
</organism>
<proteinExistence type="predicted"/>
<feature type="region of interest" description="Disordered" evidence="1">
    <location>
        <begin position="149"/>
        <end position="193"/>
    </location>
</feature>
<dbReference type="RefSeq" id="WP_004649402.1">
    <property type="nucleotide sequence ID" value="NZ_KB849166.1"/>
</dbReference>
<accession>N8Q647</accession>